<reference evidence="3" key="1">
    <citation type="journal article" date="2018" name="Genome Biol. Evol.">
        <title>Genomics and development of Lentinus tigrinus, a white-rot wood-decaying mushroom with dimorphic fruiting bodies.</title>
        <authorList>
            <person name="Wu B."/>
            <person name="Xu Z."/>
            <person name="Knudson A."/>
            <person name="Carlson A."/>
            <person name="Chen N."/>
            <person name="Kovaka S."/>
            <person name="LaButti K."/>
            <person name="Lipzen A."/>
            <person name="Pennachio C."/>
            <person name="Riley R."/>
            <person name="Schakwitz W."/>
            <person name="Umezawa K."/>
            <person name="Ohm R.A."/>
            <person name="Grigoriev I.V."/>
            <person name="Nagy L.G."/>
            <person name="Gibbons J."/>
            <person name="Hibbett D."/>
        </authorList>
    </citation>
    <scope>NUCLEOTIDE SEQUENCE [LARGE SCALE GENOMIC DNA]</scope>
    <source>
        <strain evidence="3">ALCF2SS1-6</strain>
    </source>
</reference>
<dbReference type="AlphaFoldDB" id="A0A5C2S681"/>
<dbReference type="STRING" id="1328759.A0A5C2S681"/>
<name>A0A5C2S681_9APHY</name>
<keyword evidence="2" id="KW-0949">S-adenosyl-L-methionine</keyword>
<organism evidence="3 4">
    <name type="scientific">Lentinus tigrinus ALCF2SS1-6</name>
    <dbReference type="NCBI Taxonomy" id="1328759"/>
    <lineage>
        <taxon>Eukaryota</taxon>
        <taxon>Fungi</taxon>
        <taxon>Dikarya</taxon>
        <taxon>Basidiomycota</taxon>
        <taxon>Agaricomycotina</taxon>
        <taxon>Agaricomycetes</taxon>
        <taxon>Polyporales</taxon>
        <taxon>Polyporaceae</taxon>
        <taxon>Lentinus</taxon>
    </lineage>
</organism>
<dbReference type="GO" id="GO:0016740">
    <property type="term" value="F:transferase activity"/>
    <property type="evidence" value="ECO:0007669"/>
    <property type="project" value="UniProtKB-KW"/>
</dbReference>
<dbReference type="PANTHER" id="PTHR35897:SF1">
    <property type="entry name" value="METHYLTRANSFERASE AUSD"/>
    <property type="match status" value="1"/>
</dbReference>
<keyword evidence="4" id="KW-1185">Reference proteome</keyword>
<sequence>MFCPQWWHVYNGGNASRLVLARLPGYDKVLKIGRSRRNPIFLSIGNGFGVDVRKAIIDGYPSDSVVATDLDDALWAVGEQLFGATQEIGRVPFLSGNFLNPYFLEAVWPFYTQSYAPSPTLSTLTSLNALHGQVSVVSTCFVFDQLNASQQLQLARGIAGLLSAESGSMVIGVHRVSPPSGSSAESHRDDSGGMFYHSPESWSDLWDGQLFQKGTVKVETILVESQELGMSGDGQVMEWTIVRL</sequence>
<dbReference type="PANTHER" id="PTHR35897">
    <property type="entry name" value="METHYLTRANSFERASE AUSD"/>
    <property type="match status" value="1"/>
</dbReference>
<proteinExistence type="predicted"/>
<protein>
    <recommendedName>
        <fullName evidence="5">Methyltransferase domain-containing protein</fullName>
    </recommendedName>
</protein>
<evidence type="ECO:0000256" key="2">
    <source>
        <dbReference type="ARBA" id="ARBA00022691"/>
    </source>
</evidence>
<dbReference type="OrthoDB" id="2754577at2759"/>
<gene>
    <name evidence="3" type="ORF">L227DRAFT_176047</name>
</gene>
<dbReference type="Proteomes" id="UP000313359">
    <property type="component" value="Unassembled WGS sequence"/>
</dbReference>
<dbReference type="InterPro" id="IPR051654">
    <property type="entry name" value="Meroterpenoid_MTases"/>
</dbReference>
<evidence type="ECO:0000313" key="3">
    <source>
        <dbReference type="EMBL" id="RPD58758.1"/>
    </source>
</evidence>
<evidence type="ECO:0000313" key="4">
    <source>
        <dbReference type="Proteomes" id="UP000313359"/>
    </source>
</evidence>
<evidence type="ECO:0000256" key="1">
    <source>
        <dbReference type="ARBA" id="ARBA00022679"/>
    </source>
</evidence>
<keyword evidence="1" id="KW-0808">Transferase</keyword>
<dbReference type="EMBL" id="ML122273">
    <property type="protein sequence ID" value="RPD58758.1"/>
    <property type="molecule type" value="Genomic_DNA"/>
</dbReference>
<evidence type="ECO:0008006" key="5">
    <source>
        <dbReference type="Google" id="ProtNLM"/>
    </source>
</evidence>
<accession>A0A5C2S681</accession>